<organism evidence="2 3">
    <name type="scientific">Rhodoplanes elegans</name>
    <dbReference type="NCBI Taxonomy" id="29408"/>
    <lineage>
        <taxon>Bacteria</taxon>
        <taxon>Pseudomonadati</taxon>
        <taxon>Pseudomonadota</taxon>
        <taxon>Alphaproteobacteria</taxon>
        <taxon>Hyphomicrobiales</taxon>
        <taxon>Nitrobacteraceae</taxon>
        <taxon>Rhodoplanes</taxon>
    </lineage>
</organism>
<dbReference type="OrthoDB" id="7997653at2"/>
<dbReference type="EMBL" id="NPEU01000041">
    <property type="protein sequence ID" value="RAI40420.1"/>
    <property type="molecule type" value="Genomic_DNA"/>
</dbReference>
<evidence type="ECO:0000313" key="3">
    <source>
        <dbReference type="Proteomes" id="UP000248863"/>
    </source>
</evidence>
<feature type="region of interest" description="Disordered" evidence="1">
    <location>
        <begin position="49"/>
        <end position="70"/>
    </location>
</feature>
<keyword evidence="3" id="KW-1185">Reference proteome</keyword>
<name>A0A327KNF6_9BRAD</name>
<gene>
    <name evidence="2" type="ORF">CH338_06150</name>
</gene>
<sequence length="70" mass="8179">MTRCVHYVGFRDDAYLRARRVFGGPAFIHKWWDRRAAREIGPDDLVVFATGEHDQPPRPWNAPDVEEDRG</sequence>
<dbReference type="RefSeq" id="WP_111356253.1">
    <property type="nucleotide sequence ID" value="NZ_NHSK01000074.1"/>
</dbReference>
<dbReference type="AlphaFoldDB" id="A0A327KNF6"/>
<accession>A0A327KNF6</accession>
<evidence type="ECO:0000256" key="1">
    <source>
        <dbReference type="SAM" id="MobiDB-lite"/>
    </source>
</evidence>
<comment type="caution">
    <text evidence="2">The sequence shown here is derived from an EMBL/GenBank/DDBJ whole genome shotgun (WGS) entry which is preliminary data.</text>
</comment>
<protein>
    <submittedName>
        <fullName evidence="2">Uncharacterized protein</fullName>
    </submittedName>
</protein>
<evidence type="ECO:0000313" key="2">
    <source>
        <dbReference type="EMBL" id="RAI40420.1"/>
    </source>
</evidence>
<proteinExistence type="predicted"/>
<dbReference type="Proteomes" id="UP000248863">
    <property type="component" value="Unassembled WGS sequence"/>
</dbReference>
<reference evidence="2 3" key="1">
    <citation type="submission" date="2017-07" db="EMBL/GenBank/DDBJ databases">
        <title>Draft Genome Sequences of Select Purple Nonsulfur Bacteria.</title>
        <authorList>
            <person name="Lasarre B."/>
            <person name="Mckinlay J.B."/>
        </authorList>
    </citation>
    <scope>NUCLEOTIDE SEQUENCE [LARGE SCALE GENOMIC DNA]</scope>
    <source>
        <strain evidence="2 3">DSM 11907</strain>
    </source>
</reference>